<dbReference type="InterPro" id="IPR036388">
    <property type="entry name" value="WH-like_DNA-bd_sf"/>
</dbReference>
<dbReference type="SUPFAM" id="SSF46785">
    <property type="entry name" value="Winged helix' DNA-binding domain"/>
    <property type="match status" value="1"/>
</dbReference>
<dbReference type="CDD" id="cd00090">
    <property type="entry name" value="HTH_ARSR"/>
    <property type="match status" value="1"/>
</dbReference>
<dbReference type="NCBIfam" id="NF033788">
    <property type="entry name" value="HTH_metalloreg"/>
    <property type="match status" value="1"/>
</dbReference>
<dbReference type="InterPro" id="IPR011991">
    <property type="entry name" value="ArsR-like_HTH"/>
</dbReference>
<dbReference type="PANTHER" id="PTHR43132:SF2">
    <property type="entry name" value="ARSENICAL RESISTANCE OPERON REPRESSOR ARSR-RELATED"/>
    <property type="match status" value="1"/>
</dbReference>
<sequence length="95" mass="10987">MIPRAVMALQAMGYEHRLNILIALRDGESTPDDLSRRLDVDTTVIGHHIRYLRDAALVSRRRDGRNVYYRLRDPTVDRLIAEVLHYASQPPRPLP</sequence>
<evidence type="ECO:0000313" key="5">
    <source>
        <dbReference type="EMBL" id="GIM73434.1"/>
    </source>
</evidence>
<proteinExistence type="predicted"/>
<reference evidence="5" key="1">
    <citation type="submission" date="2021-03" db="EMBL/GenBank/DDBJ databases">
        <title>Whole genome shotgun sequence of Actinoplanes consettensis NBRC 14913.</title>
        <authorList>
            <person name="Komaki H."/>
            <person name="Tamura T."/>
        </authorList>
    </citation>
    <scope>NUCLEOTIDE SEQUENCE</scope>
    <source>
        <strain evidence="5">NBRC 14913</strain>
    </source>
</reference>
<dbReference type="PRINTS" id="PR00778">
    <property type="entry name" value="HTHARSR"/>
</dbReference>
<dbReference type="PROSITE" id="PS50987">
    <property type="entry name" value="HTH_ARSR_2"/>
    <property type="match status" value="1"/>
</dbReference>
<name>A0A919VP52_9ACTN</name>
<organism evidence="5 6">
    <name type="scientific">Winogradskya consettensis</name>
    <dbReference type="NCBI Taxonomy" id="113560"/>
    <lineage>
        <taxon>Bacteria</taxon>
        <taxon>Bacillati</taxon>
        <taxon>Actinomycetota</taxon>
        <taxon>Actinomycetes</taxon>
        <taxon>Micromonosporales</taxon>
        <taxon>Micromonosporaceae</taxon>
        <taxon>Winogradskya</taxon>
    </lineage>
</organism>
<dbReference type="EMBL" id="BOQP01000017">
    <property type="protein sequence ID" value="GIM73434.1"/>
    <property type="molecule type" value="Genomic_DNA"/>
</dbReference>
<dbReference type="InterPro" id="IPR051011">
    <property type="entry name" value="Metal_resp_trans_reg"/>
</dbReference>
<dbReference type="AlphaFoldDB" id="A0A919VP52"/>
<dbReference type="GO" id="GO:0003700">
    <property type="term" value="F:DNA-binding transcription factor activity"/>
    <property type="evidence" value="ECO:0007669"/>
    <property type="project" value="InterPro"/>
</dbReference>
<dbReference type="Proteomes" id="UP000680865">
    <property type="component" value="Unassembled WGS sequence"/>
</dbReference>
<dbReference type="InterPro" id="IPR036390">
    <property type="entry name" value="WH_DNA-bd_sf"/>
</dbReference>
<accession>A0A919VP52</accession>
<evidence type="ECO:0000313" key="6">
    <source>
        <dbReference type="Proteomes" id="UP000680865"/>
    </source>
</evidence>
<keyword evidence="2" id="KW-0238">DNA-binding</keyword>
<dbReference type="Gene3D" id="1.10.10.10">
    <property type="entry name" value="Winged helix-like DNA-binding domain superfamily/Winged helix DNA-binding domain"/>
    <property type="match status" value="1"/>
</dbReference>
<comment type="caution">
    <text evidence="5">The sequence shown here is derived from an EMBL/GenBank/DDBJ whole genome shotgun (WGS) entry which is preliminary data.</text>
</comment>
<keyword evidence="6" id="KW-1185">Reference proteome</keyword>
<dbReference type="InterPro" id="IPR001845">
    <property type="entry name" value="HTH_ArsR_DNA-bd_dom"/>
</dbReference>
<dbReference type="PANTHER" id="PTHR43132">
    <property type="entry name" value="ARSENICAL RESISTANCE OPERON REPRESSOR ARSR-RELATED"/>
    <property type="match status" value="1"/>
</dbReference>
<dbReference type="GO" id="GO:0003677">
    <property type="term" value="F:DNA binding"/>
    <property type="evidence" value="ECO:0007669"/>
    <property type="project" value="UniProtKB-KW"/>
</dbReference>
<evidence type="ECO:0000256" key="2">
    <source>
        <dbReference type="ARBA" id="ARBA00023125"/>
    </source>
</evidence>
<evidence type="ECO:0000256" key="3">
    <source>
        <dbReference type="ARBA" id="ARBA00023163"/>
    </source>
</evidence>
<evidence type="ECO:0000256" key="1">
    <source>
        <dbReference type="ARBA" id="ARBA00023015"/>
    </source>
</evidence>
<gene>
    <name evidence="5" type="ORF">Aco04nite_35230</name>
</gene>
<evidence type="ECO:0000259" key="4">
    <source>
        <dbReference type="PROSITE" id="PS50987"/>
    </source>
</evidence>
<keyword evidence="3" id="KW-0804">Transcription</keyword>
<dbReference type="SMART" id="SM00418">
    <property type="entry name" value="HTH_ARSR"/>
    <property type="match status" value="1"/>
</dbReference>
<dbReference type="RefSeq" id="WP_244876074.1">
    <property type="nucleotide sequence ID" value="NZ_BAAATW010000012.1"/>
</dbReference>
<keyword evidence="1" id="KW-0805">Transcription regulation</keyword>
<dbReference type="Pfam" id="PF01022">
    <property type="entry name" value="HTH_5"/>
    <property type="match status" value="1"/>
</dbReference>
<protein>
    <recommendedName>
        <fullName evidence="4">HTH arsR-type domain-containing protein</fullName>
    </recommendedName>
</protein>
<feature type="domain" description="HTH arsR-type" evidence="4">
    <location>
        <begin position="1"/>
        <end position="91"/>
    </location>
</feature>